<evidence type="ECO:0000256" key="3">
    <source>
        <dbReference type="ARBA" id="ARBA00007592"/>
    </source>
</evidence>
<evidence type="ECO:0000256" key="7">
    <source>
        <dbReference type="ARBA" id="ARBA00022915"/>
    </source>
</evidence>
<protein>
    <recommendedName>
        <fullName evidence="4 12">4-hydroxy-tetrahydrodipicolinate synthase</fullName>
        <shortName evidence="12">HTPA synthase</shortName>
        <ecNumber evidence="4 12">4.3.3.7</ecNumber>
    </recommendedName>
</protein>
<comment type="caution">
    <text evidence="12">Was originally thought to be a dihydrodipicolinate synthase (DHDPS), catalyzing the condensation of (S)-aspartate-beta-semialdehyde [(S)-ASA] and pyruvate to dihydrodipicolinate (DHDP). However, it was shown in E.coli that the product of the enzymatic reaction is not dihydrodipicolinate but in fact (4S)-4-hydroxy-2,3,4,5-tetrahydro-(2S)-dipicolinic acid (HTPA), and that the consecutive dehydration reaction leading to DHDP is not spontaneous but catalyzed by DapB.</text>
</comment>
<dbReference type="GO" id="GO:0009089">
    <property type="term" value="P:lysine biosynthetic process via diaminopimelate"/>
    <property type="evidence" value="ECO:0007669"/>
    <property type="project" value="UniProtKB-UniRule"/>
</dbReference>
<evidence type="ECO:0000256" key="12">
    <source>
        <dbReference type="HAMAP-Rule" id="MF_00418"/>
    </source>
</evidence>
<comment type="subunit">
    <text evidence="12">Homotetramer; dimer of dimers.</text>
</comment>
<dbReference type="RefSeq" id="WP_197010737.1">
    <property type="nucleotide sequence ID" value="NZ_BAABES010000008.1"/>
</dbReference>
<dbReference type="PRINTS" id="PR00146">
    <property type="entry name" value="DHPICSNTHASE"/>
</dbReference>
<evidence type="ECO:0000256" key="8">
    <source>
        <dbReference type="ARBA" id="ARBA00023154"/>
    </source>
</evidence>
<dbReference type="EC" id="4.3.3.7" evidence="4 12"/>
<dbReference type="AlphaFoldDB" id="A0A931GIE8"/>
<name>A0A931GIE8_9ACTN</name>
<evidence type="ECO:0000256" key="2">
    <source>
        <dbReference type="ARBA" id="ARBA00005120"/>
    </source>
</evidence>
<dbReference type="GO" id="GO:0005829">
    <property type="term" value="C:cytosol"/>
    <property type="evidence" value="ECO:0007669"/>
    <property type="project" value="TreeGrafter"/>
</dbReference>
<evidence type="ECO:0000256" key="15">
    <source>
        <dbReference type="PIRSR" id="PIRSR001365-2"/>
    </source>
</evidence>
<organism evidence="16 17">
    <name type="scientific">Actinomadura viridis</name>
    <dbReference type="NCBI Taxonomy" id="58110"/>
    <lineage>
        <taxon>Bacteria</taxon>
        <taxon>Bacillati</taxon>
        <taxon>Actinomycetota</taxon>
        <taxon>Actinomycetes</taxon>
        <taxon>Streptosporangiales</taxon>
        <taxon>Thermomonosporaceae</taxon>
        <taxon>Actinomadura</taxon>
    </lineage>
</organism>
<evidence type="ECO:0000256" key="13">
    <source>
        <dbReference type="PIRNR" id="PIRNR001365"/>
    </source>
</evidence>
<evidence type="ECO:0000256" key="10">
    <source>
        <dbReference type="ARBA" id="ARBA00023270"/>
    </source>
</evidence>
<comment type="function">
    <text evidence="1 12">Catalyzes the condensation of (S)-aspartate-beta-semialdehyde [(S)-ASA] and pyruvate to 4-hydroxy-tetrahydrodipicolinate (HTPA).</text>
</comment>
<evidence type="ECO:0000256" key="9">
    <source>
        <dbReference type="ARBA" id="ARBA00023239"/>
    </source>
</evidence>
<evidence type="ECO:0000256" key="6">
    <source>
        <dbReference type="ARBA" id="ARBA00022605"/>
    </source>
</evidence>
<dbReference type="InterPro" id="IPR005263">
    <property type="entry name" value="DapA"/>
</dbReference>
<reference evidence="16" key="1">
    <citation type="submission" date="2020-11" db="EMBL/GenBank/DDBJ databases">
        <title>Sequencing the genomes of 1000 actinobacteria strains.</title>
        <authorList>
            <person name="Klenk H.-P."/>
        </authorList>
    </citation>
    <scope>NUCLEOTIDE SEQUENCE</scope>
    <source>
        <strain evidence="16">DSM 43175</strain>
    </source>
</reference>
<sequence length="311" mass="32521">MAPSTTSGAPFGRMLTAMVTPFRPDGGVDYDGAARLATYLVDEQRHDGLVVNGTTGESPTTSDAEKDRLLRTVIDAVGDRAVVVAGAGTNDTAHSRALARAAEEAGADGLLVVTPYYNKPPQEGLLLHFTEVADATGLPAMLYDIPGRSGVPILTETLIRLAEHPRIVAVKDAKADLFAGSLVMGATDLAFYSGDDALNLPWLSVGACGFVSVVGHVVGADLHEMIDAYLAGDPERALEIHRRLLPVVAAIMTRTQGAIAVKAALNLLGLPGGTVRAPLVDASLEFSARLREDLTIGGVKVPEVTIPEVAR</sequence>
<comment type="subcellular location">
    <subcellularLocation>
        <location evidence="12">Cytoplasm</location>
    </subcellularLocation>
</comment>
<evidence type="ECO:0000313" key="16">
    <source>
        <dbReference type="EMBL" id="MBG6087947.1"/>
    </source>
</evidence>
<evidence type="ECO:0000256" key="1">
    <source>
        <dbReference type="ARBA" id="ARBA00003294"/>
    </source>
</evidence>
<dbReference type="Pfam" id="PF00701">
    <property type="entry name" value="DHDPS"/>
    <property type="match status" value="1"/>
</dbReference>
<accession>A0A931GIE8</accession>
<feature type="binding site" evidence="12 15">
    <location>
        <position position="211"/>
    </location>
    <ligand>
        <name>pyruvate</name>
        <dbReference type="ChEBI" id="CHEBI:15361"/>
    </ligand>
</feature>
<feature type="site" description="Part of a proton relay during catalysis" evidence="12">
    <location>
        <position position="54"/>
    </location>
</feature>
<dbReference type="Gene3D" id="3.20.20.70">
    <property type="entry name" value="Aldolase class I"/>
    <property type="match status" value="1"/>
</dbReference>
<evidence type="ECO:0000256" key="4">
    <source>
        <dbReference type="ARBA" id="ARBA00012086"/>
    </source>
</evidence>
<evidence type="ECO:0000256" key="14">
    <source>
        <dbReference type="PIRSR" id="PIRSR001365-1"/>
    </source>
</evidence>
<dbReference type="SUPFAM" id="SSF51569">
    <property type="entry name" value="Aldolase"/>
    <property type="match status" value="1"/>
</dbReference>
<dbReference type="InterPro" id="IPR020624">
    <property type="entry name" value="Schiff_base-form_aldolases_CS"/>
</dbReference>
<comment type="catalytic activity">
    <reaction evidence="11 12">
        <text>L-aspartate 4-semialdehyde + pyruvate = (2S,4S)-4-hydroxy-2,3,4,5-tetrahydrodipicolinate + H2O + H(+)</text>
        <dbReference type="Rhea" id="RHEA:34171"/>
        <dbReference type="ChEBI" id="CHEBI:15361"/>
        <dbReference type="ChEBI" id="CHEBI:15377"/>
        <dbReference type="ChEBI" id="CHEBI:15378"/>
        <dbReference type="ChEBI" id="CHEBI:67139"/>
        <dbReference type="ChEBI" id="CHEBI:537519"/>
        <dbReference type="EC" id="4.3.3.7"/>
    </reaction>
</comment>
<dbReference type="PROSITE" id="PS00665">
    <property type="entry name" value="DHDPS_1"/>
    <property type="match status" value="1"/>
</dbReference>
<feature type="active site" description="Schiff-base intermediate with substrate" evidence="12 14">
    <location>
        <position position="171"/>
    </location>
</feature>
<keyword evidence="8 12" id="KW-0457">Lysine biosynthesis</keyword>
<keyword evidence="5 12" id="KW-0963">Cytoplasm</keyword>
<evidence type="ECO:0000256" key="11">
    <source>
        <dbReference type="ARBA" id="ARBA00047836"/>
    </source>
</evidence>
<feature type="active site" description="Proton donor/acceptor" evidence="12 14">
    <location>
        <position position="143"/>
    </location>
</feature>
<dbReference type="InterPro" id="IPR013785">
    <property type="entry name" value="Aldolase_TIM"/>
</dbReference>
<dbReference type="InterPro" id="IPR020625">
    <property type="entry name" value="Schiff_base-form_aldolases_AS"/>
</dbReference>
<dbReference type="HAMAP" id="MF_00418">
    <property type="entry name" value="DapA"/>
    <property type="match status" value="1"/>
</dbReference>
<keyword evidence="17" id="KW-1185">Reference proteome</keyword>
<dbReference type="CDD" id="cd00950">
    <property type="entry name" value="DHDPS"/>
    <property type="match status" value="1"/>
</dbReference>
<dbReference type="InterPro" id="IPR002220">
    <property type="entry name" value="DapA-like"/>
</dbReference>
<evidence type="ECO:0000313" key="17">
    <source>
        <dbReference type="Proteomes" id="UP000614047"/>
    </source>
</evidence>
<dbReference type="NCBIfam" id="TIGR00674">
    <property type="entry name" value="dapA"/>
    <property type="match status" value="1"/>
</dbReference>
<dbReference type="SMART" id="SM01130">
    <property type="entry name" value="DHDPS"/>
    <property type="match status" value="1"/>
</dbReference>
<dbReference type="Proteomes" id="UP000614047">
    <property type="component" value="Unassembled WGS sequence"/>
</dbReference>
<comment type="pathway">
    <text evidence="2 12">Amino-acid biosynthesis; L-lysine biosynthesis via DAP pathway; (S)-tetrahydrodipicolinate from L-aspartate: step 3/4.</text>
</comment>
<gene>
    <name evidence="12" type="primary">dapA</name>
    <name evidence="16" type="ORF">IW256_002060</name>
</gene>
<dbReference type="GO" id="GO:0019877">
    <property type="term" value="P:diaminopimelate biosynthetic process"/>
    <property type="evidence" value="ECO:0007669"/>
    <property type="project" value="UniProtKB-UniRule"/>
</dbReference>
<keyword evidence="6 12" id="KW-0028">Amino-acid biosynthesis</keyword>
<dbReference type="PANTHER" id="PTHR12128:SF66">
    <property type="entry name" value="4-HYDROXY-2-OXOGLUTARATE ALDOLASE, MITOCHONDRIAL"/>
    <property type="match status" value="1"/>
</dbReference>
<evidence type="ECO:0000256" key="5">
    <source>
        <dbReference type="ARBA" id="ARBA00022490"/>
    </source>
</evidence>
<comment type="caution">
    <text evidence="16">The sequence shown here is derived from an EMBL/GenBank/DDBJ whole genome shotgun (WGS) entry which is preliminary data.</text>
</comment>
<feature type="site" description="Part of a proton relay during catalysis" evidence="12">
    <location>
        <position position="117"/>
    </location>
</feature>
<dbReference type="PIRSF" id="PIRSF001365">
    <property type="entry name" value="DHDPS"/>
    <property type="match status" value="1"/>
</dbReference>
<keyword evidence="9 12" id="KW-0456">Lyase</keyword>
<dbReference type="PANTHER" id="PTHR12128">
    <property type="entry name" value="DIHYDRODIPICOLINATE SYNTHASE"/>
    <property type="match status" value="1"/>
</dbReference>
<feature type="binding site" evidence="12 15">
    <location>
        <position position="55"/>
    </location>
    <ligand>
        <name>pyruvate</name>
        <dbReference type="ChEBI" id="CHEBI:15361"/>
    </ligand>
</feature>
<proteinExistence type="inferred from homology"/>
<dbReference type="PROSITE" id="PS00666">
    <property type="entry name" value="DHDPS_2"/>
    <property type="match status" value="1"/>
</dbReference>
<keyword evidence="10 12" id="KW-0704">Schiff base</keyword>
<dbReference type="EMBL" id="JADOUA010000001">
    <property type="protein sequence ID" value="MBG6087947.1"/>
    <property type="molecule type" value="Genomic_DNA"/>
</dbReference>
<comment type="similarity">
    <text evidence="3 12 13">Belongs to the DapA family.</text>
</comment>
<dbReference type="GO" id="GO:0008840">
    <property type="term" value="F:4-hydroxy-tetrahydrodipicolinate synthase activity"/>
    <property type="evidence" value="ECO:0007669"/>
    <property type="project" value="UniProtKB-UniRule"/>
</dbReference>
<keyword evidence="7 12" id="KW-0220">Diaminopimelate biosynthesis</keyword>